<keyword evidence="7" id="KW-0808">Transferase</keyword>
<evidence type="ECO:0000256" key="1">
    <source>
        <dbReference type="ARBA" id="ARBA00002056"/>
    </source>
</evidence>
<comment type="function">
    <text evidence="1">Condensation of UDP-2,3-diacylglucosamine and 2,3-diacylglucosamine-1-phosphate to form lipid A disaccharide, a precursor of lipid A, a phosphorylated glycolipid that anchors the lipopolysaccharide to the outer membrane of the cell.</text>
</comment>
<dbReference type="EMBL" id="FONY01000051">
    <property type="protein sequence ID" value="SFF53837.1"/>
    <property type="molecule type" value="Genomic_DNA"/>
</dbReference>
<dbReference type="RefSeq" id="WP_091549211.1">
    <property type="nucleotide sequence ID" value="NZ_FONY01000051.1"/>
</dbReference>
<evidence type="ECO:0000256" key="3">
    <source>
        <dbReference type="ARBA" id="ARBA00020902"/>
    </source>
</evidence>
<dbReference type="PANTHER" id="PTHR30372">
    <property type="entry name" value="LIPID-A-DISACCHARIDE SYNTHASE"/>
    <property type="match status" value="1"/>
</dbReference>
<dbReference type="GO" id="GO:0016020">
    <property type="term" value="C:membrane"/>
    <property type="evidence" value="ECO:0007669"/>
    <property type="project" value="GOC"/>
</dbReference>
<evidence type="ECO:0000256" key="6">
    <source>
        <dbReference type="ARBA" id="ARBA00022676"/>
    </source>
</evidence>
<evidence type="ECO:0000256" key="7">
    <source>
        <dbReference type="ARBA" id="ARBA00022679"/>
    </source>
</evidence>
<gene>
    <name evidence="11" type="ORF">SAMN04488541_105120</name>
</gene>
<proteinExistence type="predicted"/>
<dbReference type="InterPro" id="IPR003835">
    <property type="entry name" value="Glyco_trans_19"/>
</dbReference>
<dbReference type="Proteomes" id="UP000199513">
    <property type="component" value="Unassembled WGS sequence"/>
</dbReference>
<evidence type="ECO:0000256" key="4">
    <source>
        <dbReference type="ARBA" id="ARBA00022516"/>
    </source>
</evidence>
<dbReference type="GO" id="GO:0009245">
    <property type="term" value="P:lipid A biosynthetic process"/>
    <property type="evidence" value="ECO:0007669"/>
    <property type="project" value="UniProtKB-UniRule"/>
</dbReference>
<evidence type="ECO:0000256" key="2">
    <source>
        <dbReference type="ARBA" id="ARBA00012687"/>
    </source>
</evidence>
<keyword evidence="4" id="KW-0444">Lipid biosynthesis</keyword>
<dbReference type="AlphaFoldDB" id="A0A1I2JL03"/>
<keyword evidence="8" id="KW-0443">Lipid metabolism</keyword>
<dbReference type="GO" id="GO:0005543">
    <property type="term" value="F:phospholipid binding"/>
    <property type="evidence" value="ECO:0007669"/>
    <property type="project" value="TreeGrafter"/>
</dbReference>
<dbReference type="EC" id="2.4.1.182" evidence="2 10"/>
<dbReference type="SUPFAM" id="SSF53756">
    <property type="entry name" value="UDP-Glycosyltransferase/glycogen phosphorylase"/>
    <property type="match status" value="1"/>
</dbReference>
<organism evidence="11 12">
    <name type="scientific">Thermoflexibacter ruber</name>
    <dbReference type="NCBI Taxonomy" id="1003"/>
    <lineage>
        <taxon>Bacteria</taxon>
        <taxon>Pseudomonadati</taxon>
        <taxon>Bacteroidota</taxon>
        <taxon>Cytophagia</taxon>
        <taxon>Cytophagales</taxon>
        <taxon>Thermoflexibacteraceae</taxon>
        <taxon>Thermoflexibacter</taxon>
    </lineage>
</organism>
<dbReference type="NCBIfam" id="TIGR00215">
    <property type="entry name" value="lpxB"/>
    <property type="match status" value="1"/>
</dbReference>
<protein>
    <recommendedName>
        <fullName evidence="3 10">Lipid-A-disaccharide synthase</fullName>
        <ecNumber evidence="2 10">2.4.1.182</ecNumber>
    </recommendedName>
</protein>
<keyword evidence="5" id="KW-0441">Lipid A biosynthesis</keyword>
<evidence type="ECO:0000313" key="12">
    <source>
        <dbReference type="Proteomes" id="UP000199513"/>
    </source>
</evidence>
<evidence type="ECO:0000256" key="8">
    <source>
        <dbReference type="ARBA" id="ARBA00023098"/>
    </source>
</evidence>
<dbReference type="PANTHER" id="PTHR30372:SF4">
    <property type="entry name" value="LIPID-A-DISACCHARIDE SYNTHASE, MITOCHONDRIAL-RELATED"/>
    <property type="match status" value="1"/>
</dbReference>
<keyword evidence="12" id="KW-1185">Reference proteome</keyword>
<keyword evidence="6" id="KW-0328">Glycosyltransferase</keyword>
<evidence type="ECO:0000256" key="10">
    <source>
        <dbReference type="NCBIfam" id="TIGR00215"/>
    </source>
</evidence>
<reference evidence="11 12" key="1">
    <citation type="submission" date="2016-10" db="EMBL/GenBank/DDBJ databases">
        <authorList>
            <person name="de Groot N.N."/>
        </authorList>
    </citation>
    <scope>NUCLEOTIDE SEQUENCE [LARGE SCALE GENOMIC DNA]</scope>
    <source>
        <strain>GEY</strain>
        <strain evidence="12">DSM 9560</strain>
    </source>
</reference>
<accession>A0A1I2JL03</accession>
<comment type="catalytic activity">
    <reaction evidence="9">
        <text>a lipid X + a UDP-2-N,3-O-bis[(3R)-3-hydroxyacyl]-alpha-D-glucosamine = a lipid A disaccharide + UDP + H(+)</text>
        <dbReference type="Rhea" id="RHEA:67828"/>
        <dbReference type="ChEBI" id="CHEBI:15378"/>
        <dbReference type="ChEBI" id="CHEBI:58223"/>
        <dbReference type="ChEBI" id="CHEBI:137748"/>
        <dbReference type="ChEBI" id="CHEBI:176338"/>
        <dbReference type="ChEBI" id="CHEBI:176343"/>
        <dbReference type="EC" id="2.4.1.182"/>
    </reaction>
</comment>
<dbReference type="GO" id="GO:0008915">
    <property type="term" value="F:lipid-A-disaccharide synthase activity"/>
    <property type="evidence" value="ECO:0007669"/>
    <property type="project" value="UniProtKB-UniRule"/>
</dbReference>
<evidence type="ECO:0000256" key="9">
    <source>
        <dbReference type="ARBA" id="ARBA00048975"/>
    </source>
</evidence>
<dbReference type="STRING" id="1003.SAMN04488541_105120"/>
<dbReference type="Pfam" id="PF02684">
    <property type="entry name" value="LpxB"/>
    <property type="match status" value="1"/>
</dbReference>
<sequence>MKYYLIAGEKSGDLHGANLIRALQKRDANASFRGFGGEEMQQAGAILSKHYKEMAFMGFTAVLLNLNKIRKYLKECQKDILDYQPDVVILIDYAGFNLRIAEFAKKQGFKTFYYISPKVWAWNTKRAWKIKRLVDRMFCIMPFEKDFYKKYDYEVDYIGNPIFDAIQNFQPNPHFLEKNQIDNKPIIAILAGSRKNEIKYLLPYMVSMAKYFPDYQFIVAGVSHLDKALYQIAYQAGLKIIFDQTYNLLSVAKAALVTSGTATLETALFNVPQVVCYKGDFFSMLIAWMVVKVKYISLVNLAAGREIVKELVQYDITESSLKQELTKILGENRQQILQDYQALRQKIQTEASASEVAAKLMWQYLNEG</sequence>
<evidence type="ECO:0000256" key="5">
    <source>
        <dbReference type="ARBA" id="ARBA00022556"/>
    </source>
</evidence>
<dbReference type="OrthoDB" id="9801642at2"/>
<evidence type="ECO:0000313" key="11">
    <source>
        <dbReference type="EMBL" id="SFF53837.1"/>
    </source>
</evidence>
<name>A0A1I2JL03_9BACT</name>